<organism evidence="5 6">
    <name type="scientific">Tenacibaculum platacis</name>
    <dbReference type="NCBI Taxonomy" id="3137852"/>
    <lineage>
        <taxon>Bacteria</taxon>
        <taxon>Pseudomonadati</taxon>
        <taxon>Bacteroidota</taxon>
        <taxon>Flavobacteriia</taxon>
        <taxon>Flavobacteriales</taxon>
        <taxon>Flavobacteriaceae</taxon>
        <taxon>Tenacibaculum</taxon>
    </lineage>
</organism>
<protein>
    <submittedName>
        <fullName evidence="5">Por_Secre_tail domain-containing protein</fullName>
    </submittedName>
</protein>
<dbReference type="EMBL" id="CAXIXY010000003">
    <property type="protein sequence ID" value="CAL2079202.1"/>
    <property type="molecule type" value="Genomic_DNA"/>
</dbReference>
<dbReference type="Pfam" id="PF18962">
    <property type="entry name" value="Por_Secre_tail"/>
    <property type="match status" value="1"/>
</dbReference>
<dbReference type="Proteomes" id="UP001497416">
    <property type="component" value="Unassembled WGS sequence"/>
</dbReference>
<feature type="signal peptide" evidence="3">
    <location>
        <begin position="1"/>
        <end position="20"/>
    </location>
</feature>
<evidence type="ECO:0000256" key="2">
    <source>
        <dbReference type="SAM" id="MobiDB-lite"/>
    </source>
</evidence>
<name>A0ABM9NUF3_9FLAO</name>
<feature type="compositionally biased region" description="Low complexity" evidence="2">
    <location>
        <begin position="213"/>
        <end position="227"/>
    </location>
</feature>
<evidence type="ECO:0000313" key="6">
    <source>
        <dbReference type="Proteomes" id="UP001497416"/>
    </source>
</evidence>
<feature type="region of interest" description="Disordered" evidence="2">
    <location>
        <begin position="206"/>
        <end position="229"/>
    </location>
</feature>
<dbReference type="InterPro" id="IPR050767">
    <property type="entry name" value="Sel1_AlgK"/>
</dbReference>
<dbReference type="NCBIfam" id="TIGR04183">
    <property type="entry name" value="Por_Secre_tail"/>
    <property type="match status" value="1"/>
</dbReference>
<keyword evidence="1 3" id="KW-0732">Signal</keyword>
<evidence type="ECO:0000256" key="1">
    <source>
        <dbReference type="ARBA" id="ARBA00022729"/>
    </source>
</evidence>
<evidence type="ECO:0000313" key="5">
    <source>
        <dbReference type="EMBL" id="CAL2079202.1"/>
    </source>
</evidence>
<accession>A0ABM9NUF3</accession>
<dbReference type="Pfam" id="PF08238">
    <property type="entry name" value="Sel1"/>
    <property type="match status" value="3"/>
</dbReference>
<evidence type="ECO:0000259" key="4">
    <source>
        <dbReference type="Pfam" id="PF18962"/>
    </source>
</evidence>
<dbReference type="SUPFAM" id="SSF81901">
    <property type="entry name" value="HCP-like"/>
    <property type="match status" value="1"/>
</dbReference>
<keyword evidence="6" id="KW-1185">Reference proteome</keyword>
<feature type="domain" description="Secretion system C-terminal sorting" evidence="4">
    <location>
        <begin position="399"/>
        <end position="475"/>
    </location>
</feature>
<dbReference type="RefSeq" id="WP_348710531.1">
    <property type="nucleotide sequence ID" value="NZ_CAXIXY010000003.1"/>
</dbReference>
<gene>
    <name evidence="5" type="ORF">T190607A01A_10824</name>
</gene>
<feature type="chain" id="PRO_5046373970" evidence="3">
    <location>
        <begin position="21"/>
        <end position="478"/>
    </location>
</feature>
<sequence length="478" mass="54000">MKTIKIACIALCLFIPKMNAQQEEVDCNVNFNSALQLLKEEGKSEQIISQSIELLLPCANKGEDSAQLLLSRVYLLTDNQEKHKEAFKLLSNLAENDNPLAAIDLGLLYKYGKGCNLNFNKARDWFEKASEQGNSTASYSLGYLYLKGFGNIEQDYGKAIEWFEKSDHFMAKYWLGVCYYYGYGVAKDIAKANELLATNFSVTDTTTEDSGINSTNSNSDESNTNLTDENETATTNVILGQDTSLNGIWKGQILVFDWAGKNIEQKLPVELEITYNEEEQDFSVMWSVNENDKNFDFTVIDNTLFYDDLQITLPHTSFSESIPNEIQHDIISVDFSKKTVDNKEFLIANLESFIKDWNEPAAPIKMVLQHKKTFANTDAELSDDALEALTLQQTQFIKLYPNPFQNDLIVSYALETEATTKVTIADINGANEQVITPSALQKAGEYHYYVNGGQFKKGMYIVSVFVDNERKTRIIVKK</sequence>
<dbReference type="SMART" id="SM00671">
    <property type="entry name" value="SEL1"/>
    <property type="match status" value="3"/>
</dbReference>
<dbReference type="InterPro" id="IPR011990">
    <property type="entry name" value="TPR-like_helical_dom_sf"/>
</dbReference>
<comment type="caution">
    <text evidence="5">The sequence shown here is derived from an EMBL/GenBank/DDBJ whole genome shotgun (WGS) entry which is preliminary data.</text>
</comment>
<dbReference type="InterPro" id="IPR006597">
    <property type="entry name" value="Sel1-like"/>
</dbReference>
<dbReference type="PANTHER" id="PTHR11102:SF160">
    <property type="entry name" value="ERAD-ASSOCIATED E3 UBIQUITIN-PROTEIN LIGASE COMPONENT HRD3"/>
    <property type="match status" value="1"/>
</dbReference>
<dbReference type="Gene3D" id="1.25.40.10">
    <property type="entry name" value="Tetratricopeptide repeat domain"/>
    <property type="match status" value="1"/>
</dbReference>
<evidence type="ECO:0000256" key="3">
    <source>
        <dbReference type="SAM" id="SignalP"/>
    </source>
</evidence>
<reference evidence="5 6" key="1">
    <citation type="submission" date="2024-05" db="EMBL/GenBank/DDBJ databases">
        <authorList>
            <person name="Duchaud E."/>
        </authorList>
    </citation>
    <scope>NUCLEOTIDE SEQUENCE [LARGE SCALE GENOMIC DNA]</scope>
    <source>
        <strain evidence="5">Ena-SAMPLE-TAB-13-05-2024-13:56:06:370-140302</strain>
    </source>
</reference>
<proteinExistence type="predicted"/>
<dbReference type="InterPro" id="IPR026444">
    <property type="entry name" value="Secre_tail"/>
</dbReference>
<dbReference type="PANTHER" id="PTHR11102">
    <property type="entry name" value="SEL-1-LIKE PROTEIN"/>
    <property type="match status" value="1"/>
</dbReference>